<dbReference type="Proteomes" id="UP000289340">
    <property type="component" value="Chromosome 15"/>
</dbReference>
<evidence type="ECO:0000313" key="3">
    <source>
        <dbReference type="EMBL" id="KHN47742.1"/>
    </source>
</evidence>
<dbReference type="GO" id="GO:0010089">
    <property type="term" value="P:xylem development"/>
    <property type="evidence" value="ECO:0007669"/>
    <property type="project" value="InterPro"/>
</dbReference>
<dbReference type="GO" id="GO:0048046">
    <property type="term" value="C:apoplast"/>
    <property type="evidence" value="ECO:0007669"/>
    <property type="project" value="TreeGrafter"/>
</dbReference>
<evidence type="ECO:0000256" key="1">
    <source>
        <dbReference type="SAM" id="MobiDB-lite"/>
    </source>
</evidence>
<dbReference type="Proteomes" id="UP000053555">
    <property type="component" value="Unassembled WGS sequence"/>
</dbReference>
<feature type="chain" id="PRO_5040666630" description="CLAVATA3/ESR (CLE)-related protein 46" evidence="2">
    <location>
        <begin position="30"/>
        <end position="127"/>
    </location>
</feature>
<dbReference type="EMBL" id="QZWG01000015">
    <property type="protein sequence ID" value="RZB64779.1"/>
    <property type="molecule type" value="Genomic_DNA"/>
</dbReference>
<dbReference type="PANTHER" id="PTHR35301:SF3">
    <property type="entry name" value="CLE03 PROTEIN"/>
    <property type="match status" value="1"/>
</dbReference>
<reference evidence="3" key="1">
    <citation type="submission" date="2014-07" db="EMBL/GenBank/DDBJ databases">
        <title>Identification of a novel salt tolerance gene in wild soybean by whole-genome sequencing.</title>
        <authorList>
            <person name="Lam H.-M."/>
            <person name="Qi X."/>
            <person name="Li M.-W."/>
            <person name="Liu X."/>
            <person name="Xie M."/>
            <person name="Ni M."/>
            <person name="Xu X."/>
        </authorList>
    </citation>
    <scope>NUCLEOTIDE SEQUENCE [LARGE SCALE GENOMIC DNA]</scope>
    <source>
        <tissue evidence="3">Root</tissue>
    </source>
</reference>
<sequence length="127" mass="13793">MAGDAAFPSTTCMMTLFFSLLLALHFAMAVPERSLSSLASIKESGTKKRNTMVAASAREAGSTQNIKAEEITPKQTIKDNHVPDHLLNGTNKEGSSQSQRPPLEWQNKIFNASEHEVPSGPNPISNR</sequence>
<evidence type="ECO:0000313" key="5">
    <source>
        <dbReference type="Proteomes" id="UP000289340"/>
    </source>
</evidence>
<dbReference type="EMBL" id="KN640321">
    <property type="protein sequence ID" value="KHN47742.1"/>
    <property type="molecule type" value="Genomic_DNA"/>
</dbReference>
<gene>
    <name evidence="4" type="ORF">D0Y65_041024</name>
    <name evidence="3" type="ORF">glysoja_026431</name>
</gene>
<feature type="compositionally biased region" description="Polar residues" evidence="1">
    <location>
        <begin position="88"/>
        <end position="100"/>
    </location>
</feature>
<reference evidence="4 5" key="2">
    <citation type="submission" date="2018-09" db="EMBL/GenBank/DDBJ databases">
        <title>A high-quality reference genome of wild soybean provides a powerful tool to mine soybean genomes.</title>
        <authorList>
            <person name="Xie M."/>
            <person name="Chung C.Y.L."/>
            <person name="Li M.-W."/>
            <person name="Wong F.-L."/>
            <person name="Chan T.-F."/>
            <person name="Lam H.-M."/>
        </authorList>
    </citation>
    <scope>NUCLEOTIDE SEQUENCE [LARGE SCALE GENOMIC DNA]</scope>
    <source>
        <strain evidence="5">cv. W05</strain>
        <tissue evidence="4">Hypocotyl of etiolated seedlings</tissue>
    </source>
</reference>
<name>A0A0B2SU60_GLYSO</name>
<dbReference type="PANTHER" id="PTHR35301">
    <property type="entry name" value="CLAVATA3/ESR (CLE)-RELATED PROTEIN 41-RELATED"/>
    <property type="match status" value="1"/>
</dbReference>
<keyword evidence="2" id="KW-0732">Signal</keyword>
<evidence type="ECO:0000256" key="2">
    <source>
        <dbReference type="SAM" id="SignalP"/>
    </source>
</evidence>
<dbReference type="InterPro" id="IPR037495">
    <property type="entry name" value="CLE41/42/44"/>
</dbReference>
<evidence type="ECO:0000313" key="4">
    <source>
        <dbReference type="EMBL" id="RZB64779.1"/>
    </source>
</evidence>
<feature type="signal peptide" evidence="2">
    <location>
        <begin position="1"/>
        <end position="29"/>
    </location>
</feature>
<organism evidence="3">
    <name type="scientific">Glycine soja</name>
    <name type="common">Wild soybean</name>
    <dbReference type="NCBI Taxonomy" id="3848"/>
    <lineage>
        <taxon>Eukaryota</taxon>
        <taxon>Viridiplantae</taxon>
        <taxon>Streptophyta</taxon>
        <taxon>Embryophyta</taxon>
        <taxon>Tracheophyta</taxon>
        <taxon>Spermatophyta</taxon>
        <taxon>Magnoliopsida</taxon>
        <taxon>eudicotyledons</taxon>
        <taxon>Gunneridae</taxon>
        <taxon>Pentapetalae</taxon>
        <taxon>rosids</taxon>
        <taxon>fabids</taxon>
        <taxon>Fabales</taxon>
        <taxon>Fabaceae</taxon>
        <taxon>Papilionoideae</taxon>
        <taxon>50 kb inversion clade</taxon>
        <taxon>NPAAA clade</taxon>
        <taxon>indigoferoid/millettioid clade</taxon>
        <taxon>Phaseoleae</taxon>
        <taxon>Glycine</taxon>
        <taxon>Glycine subgen. Soja</taxon>
    </lineage>
</organism>
<proteinExistence type="predicted"/>
<dbReference type="AlphaFoldDB" id="A0A0B2SU60"/>
<accession>A0A0B2SU60</accession>
<feature type="compositionally biased region" description="Basic and acidic residues" evidence="1">
    <location>
        <begin position="67"/>
        <end position="84"/>
    </location>
</feature>
<evidence type="ECO:0008006" key="6">
    <source>
        <dbReference type="Google" id="ProtNLM"/>
    </source>
</evidence>
<dbReference type="GO" id="GO:0033612">
    <property type="term" value="F:receptor serine/threonine kinase binding"/>
    <property type="evidence" value="ECO:0007669"/>
    <property type="project" value="InterPro"/>
</dbReference>
<feature type="region of interest" description="Disordered" evidence="1">
    <location>
        <begin position="41"/>
        <end position="127"/>
    </location>
</feature>
<protein>
    <recommendedName>
        <fullName evidence="6">CLAVATA3/ESR (CLE)-related protein 46</fullName>
    </recommendedName>
</protein>
<keyword evidence="5" id="KW-1185">Reference proteome</keyword>